<dbReference type="EMBL" id="KK120417">
    <property type="protein sequence ID" value="KFM78243.1"/>
    <property type="molecule type" value="Genomic_DNA"/>
</dbReference>
<evidence type="ECO:0000259" key="3">
    <source>
        <dbReference type="PROSITE" id="PS50157"/>
    </source>
</evidence>
<feature type="compositionally biased region" description="Basic and acidic residues" evidence="2">
    <location>
        <begin position="451"/>
        <end position="460"/>
    </location>
</feature>
<feature type="compositionally biased region" description="Polar residues" evidence="2">
    <location>
        <begin position="1661"/>
        <end position="1686"/>
    </location>
</feature>
<proteinExistence type="predicted"/>
<dbReference type="PROSITE" id="PS00028">
    <property type="entry name" value="ZINC_FINGER_C2H2_1"/>
    <property type="match status" value="1"/>
</dbReference>
<feature type="compositionally biased region" description="Basic residues" evidence="2">
    <location>
        <begin position="763"/>
        <end position="775"/>
    </location>
</feature>
<evidence type="ECO:0000313" key="5">
    <source>
        <dbReference type="Proteomes" id="UP000054359"/>
    </source>
</evidence>
<feature type="non-terminal residue" evidence="4">
    <location>
        <position position="3122"/>
    </location>
</feature>
<feature type="compositionally biased region" description="Basic residues" evidence="2">
    <location>
        <begin position="832"/>
        <end position="843"/>
    </location>
</feature>
<feature type="compositionally biased region" description="Polar residues" evidence="2">
    <location>
        <begin position="897"/>
        <end position="906"/>
    </location>
</feature>
<feature type="region of interest" description="Disordered" evidence="2">
    <location>
        <begin position="877"/>
        <end position="941"/>
    </location>
</feature>
<feature type="region of interest" description="Disordered" evidence="2">
    <location>
        <begin position="1747"/>
        <end position="1783"/>
    </location>
</feature>
<feature type="compositionally biased region" description="Polar residues" evidence="2">
    <location>
        <begin position="2185"/>
        <end position="2201"/>
    </location>
</feature>
<keyword evidence="1" id="KW-0862">Zinc</keyword>
<feature type="compositionally biased region" description="Basic residues" evidence="2">
    <location>
        <begin position="798"/>
        <end position="821"/>
    </location>
</feature>
<feature type="compositionally biased region" description="Basic and acidic residues" evidence="2">
    <location>
        <begin position="2750"/>
        <end position="2767"/>
    </location>
</feature>
<feature type="compositionally biased region" description="Basic residues" evidence="2">
    <location>
        <begin position="909"/>
        <end position="941"/>
    </location>
</feature>
<dbReference type="GO" id="GO:0008270">
    <property type="term" value="F:zinc ion binding"/>
    <property type="evidence" value="ECO:0007669"/>
    <property type="project" value="UniProtKB-KW"/>
</dbReference>
<feature type="region of interest" description="Disordered" evidence="2">
    <location>
        <begin position="1369"/>
        <end position="1493"/>
    </location>
</feature>
<feature type="domain" description="C2H2-type" evidence="3">
    <location>
        <begin position="1790"/>
        <end position="1818"/>
    </location>
</feature>
<dbReference type="InterPro" id="IPR057986">
    <property type="entry name" value="TPR_Rlf/292/654"/>
</dbReference>
<sequence>MEDSEPLTETLINLFLVRDLLFQSEYCCTSELMRLWCELQAKKQKSASEIQEAAQKLLVGHASCSAQFYLFVDILWEKFGVSLLPLYLEMYIRGLTSDLNYLEAARQADNKEYVIEIENHMAAMYFKLSSMFNSINKEVSLECMLSAFSLDPTKERLEWIKRLSLQIAKEKALKANASKNVLCKHKTCNSNPCSHNYIHPVITKRKSVVMCDQAIQVGDELLDSCEKEQSVLSASVNNNVQENSSAVMEQIKEGMEESSVVNEITVREDDMTIDDLKENEAKGNILPSNTCSNINSIEINKHCTQNCNSNSLEDRQTSDYLETEKITSEEYKIDCKVTDLKTNGIAETVLEPSTLMKAECANSKKENCDTFVSSANCNHGITEETEKDLSLQNFDSETKNVRDKIEVSLCSKTENLSKTLESDVPNDKDCLDGNLTESGNKNEENGFASELIRDSSPDSKDTVCDVDIAVNMKMTNDIKNCNENFEEKSDICQSLDCNSPCINGFEKTVPLNNNENVHVHPEVTDEFCSEEIADKNRETESPLNAKHNALSSHEDTHISTKEQSQSKECENLSETQLLPTSKNQTNTSKSICENICVSEMIPDSHVKNNASLPVDSFSHIILDSKVPGISCKLLSDFVIILESLRNKQLKSCSKWSQIKHLCEDYLETVTNLRCMMLNMQLNGSIDSEADSTSELTAFQEFQSHQSNDSIVEDRYADKSHVFKRFMNTDKVTDMATYVNLSDIHYPQIPLEKLFYTEHSSSHIGHKKKHKKHRNHDKNPEKVALRKLRHSSRAERELIKRKKRKKRKGKRAKGHAKKHYFTHGKGNKDYVKNKKKKHKLKKKKDGNSGFISGDYCSDFSSGELMRLVKEHSNSYSKIPAATSKHPHASSFPVGVSPSIGSSDLSNEPSRKKRKVSFNKKKEKGKCHDKHKHEKSKSSKRKKKIVIESCQAGLKNLTPQDTLNGSNINSVGDYSRIVQFSSVKKMEAVQIRQRSVALNLSNQSRSHENETPLVHQCPANPQIKHLVQQNFDNYSPEDILKMQLLLARQQPEVTVVSNANSDFISSANNQAVLKYVCSKMTSHLLSVAQSSNCIVGSDSEASKSPIPVLPGKVSVVQNSVKSFNQPQNLSSNIKHVIIERKNLPYNVKNSNTSVSSGTLIPISLASPSCSDAHMMGTVFSSGLNYPTSVASPQMTTFAIPVAHNASKNKLVAGKLMIPINTCGNIRSSSSTLPSGECENHAFATASANQPLSGVILVKNGNSTRIIPSSQQQCNVMPCLSAARFSLPSIRQKASTTVTKTVPKIIKQATKKLTQPQAKKPRLKPPAVSKIEPIVPSNVVTSEQITAVNLSSDIQPAINKSEICAIPPEISLLKGTNTDDTPSNSDLKFSGTEEKPLSDDNVSLSETKQEDNKNLTENEGPVLHSPQSNNSNLAISSIPNSPASVPSSPKQEKIVEPSALNLEMKEDQEIVKEDMPEDSISESKSIQNSPSDKVADIDADIGAGTTPPAPCPSPVNGNVDKIDVVMVAASESPPSEDSNVTHVNVTAAIASEKENLPLMNKTPITSTNVPVEKKETVCTVSKNVAVSHDQQKQLQPITVGNILSSLRIPGKICSQGKTEGGNQVSEVPTRSFTSISDAVRFSLMDMDDATDSVENQVLHAFQVSHESSQDSPRYDNTSTNGGDTSTASPTPAVILTTPQSTSTTELNVSRVSQFETSVHSSQSEKFTECQSTVSRTTTWILEDSSVNETAQQIGIQKSPDVDSSGETKDDNKPKKKKKRKERSERDPDAAHKFWCEICHKGFFSAYNLRRHCRNVHKMDLPKGSSDVPFASSSQCLPHIPQTDSASSDVSAARVPYGTVQQSSVSPKAPDFMLQSPTRETKSQDFAVKSSPTQHVPQMQSTEFQMQTPPRMSSQSTSTHVSPVTPPKDFRMPTPTTVSSQITQSKLPVGKSANSTKFQRQPSTCPTSQVPQLAKMSQMPQITLCGQSALQQQRQIGQLPSAGLIQPLSSVGCQAQQLQPAAQCPHFQQNKQIVQQRLGQLQLMHHVGALPPVQHATHGIQKQTPVQQFKKCVTTQQVTKITETEQIQAAQLAQNQQILANQQMQKLIQIRQNAIAAAGVASQLSLGNTVPGVQGSSTKGGAQCFQSQLAAARQAAAVAQLPANQRSQGTNYSLPSHDASGHQFFSPAIQPNQEQPSCPHGSFSTQNIAEFSTNAPSYPSIRSSSETNDGLEDLEQFLLENMPWSGDQSATHNLAQQSGNRPSSADSLTLSLPTQGSGSSAQNRTASSSKGKISISRPKPRKPVATPCSKNLLGNLGRGVKKKSCVKKIIKPLDVDCIASKSDIFTQADAVNQQTSRLDLIQKTCSNKNSVGDLLTSKKDGKSTNTVSAVNETDSSDSVQCINITHSASKNASVGINFNTFTPMHLCTADKDINSSSCTIDPSSSKQIFDVQRKNSFLDHCNLVSKNCSNLDQSKSMLNIGHCEKNLSNPESTLNVIGKETNCDPKTAFNENAMSTVYSKTSTSCDSGDVFLGQRNTDNCSESVFSEQKKNNDVYNCEAIKNTNDCIENGCAVNCVENAKKETSVSNFKENSKSEAQSDFFLDGKTDQIINNSEVKNSEAEDAVTATHCMNNAETKSTVVQEQEKEKESVNSLNNNVLADTDSNGSNKDLYISDIDLKGADADLSAKTRDLSSTCTDSKEADTDFSARGTDLNVIDRDVVTADTDLHATTADLSMTSKNFNFASSDTESVPTHTHPDIKTSDLHIKNSNERETDDSYENIGSFKDNEKNSPSTNDQDDVNIYTLNESEQENKLEDIFDENSNITETKLKCKESLSDPSNVCLQNIRSDSLKSVENNCNDTVFLSAVNNHDKHVSLESNILNDENHLPNESDACEEQGPKRIALRIRKSLDSTNKLNENDKNIKYYVSEKTSDDPKGNVIKKNSQKKRKVKQENRKIETVGIDAKKGLCIKFDGDANIQKTGILNDVQESLNKEKEINRTVCLMSPCYNEIEKVTPLLNETLNEDGFCLDEKQDEDQSMDGIPAGRLRLRDTPKTSVKRVCPCCVDSRMPKKCRANGGGNIAKIIGTRVPNALKSKSTLKTRNAANGNIKINTRSSQRLRSRNNAIN</sequence>
<feature type="compositionally biased region" description="Polar residues" evidence="2">
    <location>
        <begin position="1479"/>
        <end position="1488"/>
    </location>
</feature>
<feature type="compositionally biased region" description="Basic and acidic residues" evidence="2">
    <location>
        <begin position="1460"/>
        <end position="1471"/>
    </location>
</feature>
<feature type="region of interest" description="Disordered" evidence="2">
    <location>
        <begin position="1660"/>
        <end position="1689"/>
    </location>
</feature>
<gene>
    <name evidence="4" type="ORF">X975_22098</name>
</gene>
<feature type="compositionally biased region" description="Basic and acidic residues" evidence="2">
    <location>
        <begin position="1404"/>
        <end position="1413"/>
    </location>
</feature>
<dbReference type="OrthoDB" id="6427254at2759"/>
<keyword evidence="5" id="KW-1185">Reference proteome</keyword>
<keyword evidence="1" id="KW-0863">Zinc-finger</keyword>
<evidence type="ECO:0000256" key="2">
    <source>
        <dbReference type="SAM" id="MobiDB-lite"/>
    </source>
</evidence>
<feature type="region of interest" description="Disordered" evidence="2">
    <location>
        <begin position="761"/>
        <end position="846"/>
    </location>
</feature>
<feature type="region of interest" description="Disordered" evidence="2">
    <location>
        <begin position="1855"/>
        <end position="1882"/>
    </location>
</feature>
<keyword evidence="1" id="KW-0479">Metal-binding</keyword>
<feature type="region of interest" description="Disordered" evidence="2">
    <location>
        <begin position="1904"/>
        <end position="1944"/>
    </location>
</feature>
<evidence type="ECO:0000256" key="1">
    <source>
        <dbReference type="PROSITE-ProRule" id="PRU00042"/>
    </source>
</evidence>
<feature type="compositionally biased region" description="Polar residues" evidence="2">
    <location>
        <begin position="1371"/>
        <end position="1384"/>
    </location>
</feature>
<dbReference type="PROSITE" id="PS50157">
    <property type="entry name" value="ZINC_FINGER_C2H2_2"/>
    <property type="match status" value="1"/>
</dbReference>
<feature type="region of interest" description="Disordered" evidence="2">
    <location>
        <begin position="435"/>
        <end position="460"/>
    </location>
</feature>
<feature type="region of interest" description="Disordered" evidence="2">
    <location>
        <begin position="2157"/>
        <end position="2201"/>
    </location>
</feature>
<reference evidence="4 5" key="1">
    <citation type="submission" date="2013-11" db="EMBL/GenBank/DDBJ databases">
        <title>Genome sequencing of Stegodyphus mimosarum.</title>
        <authorList>
            <person name="Bechsgaard J."/>
        </authorList>
    </citation>
    <scope>NUCLEOTIDE SEQUENCE [LARGE SCALE GENOMIC DNA]</scope>
</reference>
<dbReference type="Gene3D" id="3.30.160.60">
    <property type="entry name" value="Classic Zinc Finger"/>
    <property type="match status" value="1"/>
</dbReference>
<name>A0A087ULK4_STEMI</name>
<accession>A0A087ULK4</accession>
<protein>
    <recommendedName>
        <fullName evidence="3">C2H2-type domain-containing protein</fullName>
    </recommendedName>
</protein>
<dbReference type="Proteomes" id="UP000054359">
    <property type="component" value="Unassembled WGS sequence"/>
</dbReference>
<feature type="compositionally biased region" description="Polar residues" evidence="2">
    <location>
        <begin position="1930"/>
        <end position="1944"/>
    </location>
</feature>
<feature type="compositionally biased region" description="Polar residues" evidence="2">
    <location>
        <begin position="1904"/>
        <end position="1918"/>
    </location>
</feature>
<feature type="region of interest" description="Disordered" evidence="2">
    <location>
        <begin position="2740"/>
        <end position="2794"/>
    </location>
</feature>
<feature type="compositionally biased region" description="Polar residues" evidence="2">
    <location>
        <begin position="1422"/>
        <end position="1446"/>
    </location>
</feature>
<dbReference type="Pfam" id="PF25580">
    <property type="entry name" value="TPR_Rlf"/>
    <property type="match status" value="1"/>
</dbReference>
<organism evidence="4 5">
    <name type="scientific">Stegodyphus mimosarum</name>
    <name type="common">African social velvet spider</name>
    <dbReference type="NCBI Taxonomy" id="407821"/>
    <lineage>
        <taxon>Eukaryota</taxon>
        <taxon>Metazoa</taxon>
        <taxon>Ecdysozoa</taxon>
        <taxon>Arthropoda</taxon>
        <taxon>Chelicerata</taxon>
        <taxon>Arachnida</taxon>
        <taxon>Araneae</taxon>
        <taxon>Araneomorphae</taxon>
        <taxon>Entelegynae</taxon>
        <taxon>Eresoidea</taxon>
        <taxon>Eresidae</taxon>
        <taxon>Stegodyphus</taxon>
    </lineage>
</organism>
<evidence type="ECO:0000313" key="4">
    <source>
        <dbReference type="EMBL" id="KFM78243.1"/>
    </source>
</evidence>
<dbReference type="InterPro" id="IPR013087">
    <property type="entry name" value="Znf_C2H2_type"/>
</dbReference>
<feature type="region of interest" description="Disordered" evidence="2">
    <location>
        <begin position="2241"/>
        <end position="2306"/>
    </location>
</feature>
<dbReference type="OMA" id="FWCEICH"/>
<feature type="compositionally biased region" description="Polar residues" evidence="2">
    <location>
        <begin position="2242"/>
        <end position="2287"/>
    </location>
</feature>